<name>A0A2N5S919_9BASI</name>
<organism evidence="1 2">
    <name type="scientific">Puccinia coronata f. sp. avenae</name>
    <dbReference type="NCBI Taxonomy" id="200324"/>
    <lineage>
        <taxon>Eukaryota</taxon>
        <taxon>Fungi</taxon>
        <taxon>Dikarya</taxon>
        <taxon>Basidiomycota</taxon>
        <taxon>Pucciniomycotina</taxon>
        <taxon>Pucciniomycetes</taxon>
        <taxon>Pucciniales</taxon>
        <taxon>Pucciniaceae</taxon>
        <taxon>Puccinia</taxon>
    </lineage>
</organism>
<evidence type="ECO:0000313" key="1">
    <source>
        <dbReference type="EMBL" id="PLW09738.1"/>
    </source>
</evidence>
<accession>A0A2N5S919</accession>
<dbReference type="AlphaFoldDB" id="A0A2N5S919"/>
<evidence type="ECO:0000313" key="2">
    <source>
        <dbReference type="Proteomes" id="UP000235388"/>
    </source>
</evidence>
<protein>
    <submittedName>
        <fullName evidence="1">Uncharacterized protein</fullName>
    </submittedName>
</protein>
<keyword evidence="2" id="KW-1185">Reference proteome</keyword>
<dbReference type="Proteomes" id="UP000235388">
    <property type="component" value="Unassembled WGS sequence"/>
</dbReference>
<proteinExistence type="predicted"/>
<dbReference type="EMBL" id="PGCJ01001090">
    <property type="protein sequence ID" value="PLW09738.1"/>
    <property type="molecule type" value="Genomic_DNA"/>
</dbReference>
<comment type="caution">
    <text evidence="1">The sequence shown here is derived from an EMBL/GenBank/DDBJ whole genome shotgun (WGS) entry which is preliminary data.</text>
</comment>
<sequence>MERRTASAITYTTGSLCEDPCRAANQQPHLAAHPVYPPSRIGFAHLGIVGHIFLNHISSPFLTYPCSPPLIHQLPIPANLLLIDSLNWHLLHQSSTFSFFSTAEKDSVDHSMVARERKKEMFCDSVELTS</sequence>
<gene>
    <name evidence="1" type="ORF">PCANC_25014</name>
</gene>
<reference evidence="1 2" key="1">
    <citation type="submission" date="2017-11" db="EMBL/GenBank/DDBJ databases">
        <title>De novo assembly and phasing of dikaryotic genomes from two isolates of Puccinia coronata f. sp. avenae, the causal agent of oat crown rust.</title>
        <authorList>
            <person name="Miller M.E."/>
            <person name="Zhang Y."/>
            <person name="Omidvar V."/>
            <person name="Sperschneider J."/>
            <person name="Schwessinger B."/>
            <person name="Raley C."/>
            <person name="Palmer J.M."/>
            <person name="Garnica D."/>
            <person name="Upadhyaya N."/>
            <person name="Rathjen J."/>
            <person name="Taylor J.M."/>
            <person name="Park R.F."/>
            <person name="Dodds P.N."/>
            <person name="Hirsch C.D."/>
            <person name="Kianian S.F."/>
            <person name="Figueroa M."/>
        </authorList>
    </citation>
    <scope>NUCLEOTIDE SEQUENCE [LARGE SCALE GENOMIC DNA]</scope>
    <source>
        <strain evidence="1">12NC29</strain>
    </source>
</reference>